<dbReference type="Proteomes" id="UP000299102">
    <property type="component" value="Unassembled WGS sequence"/>
</dbReference>
<evidence type="ECO:0000313" key="2">
    <source>
        <dbReference type="EMBL" id="GBP31995.1"/>
    </source>
</evidence>
<name>A0A4C1UZV1_EUMVA</name>
<feature type="region of interest" description="Disordered" evidence="1">
    <location>
        <begin position="36"/>
        <end position="70"/>
    </location>
</feature>
<keyword evidence="3" id="KW-1185">Reference proteome</keyword>
<sequence>MRESTCKLDVPTLDQFLNFLNQNSCDFKTVTRRNTNTERPAEIRKRGHHRSNRHLHGSAGSAAGRARESDPRDATYYSAPYVAKHQPVWFPRTAFARAQDVRRKLRVVQSSRCGNDVLFRSGIGARARISASNRLDTFSILTHRWVTHVLVSIPYCPQFGNVLSAGEDTA</sequence>
<gene>
    <name evidence="2" type="ORF">EVAR_21028_1</name>
</gene>
<accession>A0A4C1UZV1</accession>
<dbReference type="EMBL" id="BGZK01000254">
    <property type="protein sequence ID" value="GBP31995.1"/>
    <property type="molecule type" value="Genomic_DNA"/>
</dbReference>
<protein>
    <submittedName>
        <fullName evidence="2">Uncharacterized protein</fullName>
    </submittedName>
</protein>
<reference evidence="2 3" key="1">
    <citation type="journal article" date="2019" name="Commun. Biol.">
        <title>The bagworm genome reveals a unique fibroin gene that provides high tensile strength.</title>
        <authorList>
            <person name="Kono N."/>
            <person name="Nakamura H."/>
            <person name="Ohtoshi R."/>
            <person name="Tomita M."/>
            <person name="Numata K."/>
            <person name="Arakawa K."/>
        </authorList>
    </citation>
    <scope>NUCLEOTIDE SEQUENCE [LARGE SCALE GENOMIC DNA]</scope>
</reference>
<organism evidence="2 3">
    <name type="scientific">Eumeta variegata</name>
    <name type="common">Bagworm moth</name>
    <name type="synonym">Eumeta japonica</name>
    <dbReference type="NCBI Taxonomy" id="151549"/>
    <lineage>
        <taxon>Eukaryota</taxon>
        <taxon>Metazoa</taxon>
        <taxon>Ecdysozoa</taxon>
        <taxon>Arthropoda</taxon>
        <taxon>Hexapoda</taxon>
        <taxon>Insecta</taxon>
        <taxon>Pterygota</taxon>
        <taxon>Neoptera</taxon>
        <taxon>Endopterygota</taxon>
        <taxon>Lepidoptera</taxon>
        <taxon>Glossata</taxon>
        <taxon>Ditrysia</taxon>
        <taxon>Tineoidea</taxon>
        <taxon>Psychidae</taxon>
        <taxon>Oiketicinae</taxon>
        <taxon>Eumeta</taxon>
    </lineage>
</organism>
<evidence type="ECO:0000313" key="3">
    <source>
        <dbReference type="Proteomes" id="UP000299102"/>
    </source>
</evidence>
<feature type="compositionally biased region" description="Basic residues" evidence="1">
    <location>
        <begin position="45"/>
        <end position="56"/>
    </location>
</feature>
<dbReference type="AlphaFoldDB" id="A0A4C1UZV1"/>
<proteinExistence type="predicted"/>
<evidence type="ECO:0000256" key="1">
    <source>
        <dbReference type="SAM" id="MobiDB-lite"/>
    </source>
</evidence>
<comment type="caution">
    <text evidence="2">The sequence shown here is derived from an EMBL/GenBank/DDBJ whole genome shotgun (WGS) entry which is preliminary data.</text>
</comment>